<reference evidence="1 2" key="1">
    <citation type="journal article" date="2012" name="J. Bacteriol.">
        <title>Complete genome sequence of Nocardia brasiliensis HUJEG-1.</title>
        <authorList>
            <person name="Vera-Cabrera L."/>
            <person name="Ortiz-Lopez R."/>
            <person name="Elizondo-Gonzalez R."/>
            <person name="Perez-Maya A.A."/>
            <person name="Ocampo-Candiani J."/>
        </authorList>
    </citation>
    <scope>NUCLEOTIDE SEQUENCE [LARGE SCALE GENOMIC DNA]</scope>
    <source>
        <strain evidence="2">ATCC 700358</strain>
    </source>
</reference>
<dbReference type="KEGG" id="nbr:O3I_001295"/>
<dbReference type="InterPro" id="IPR036689">
    <property type="entry name" value="ESAT-6-like_sf"/>
</dbReference>
<dbReference type="Proteomes" id="UP000006304">
    <property type="component" value="Chromosome"/>
</dbReference>
<proteinExistence type="predicted"/>
<keyword evidence="2" id="KW-1185">Reference proteome</keyword>
<dbReference type="InterPro" id="IPR010310">
    <property type="entry name" value="T7SS_ESAT-6-like"/>
</dbReference>
<dbReference type="SUPFAM" id="SSF140453">
    <property type="entry name" value="EsxAB dimer-like"/>
    <property type="match status" value="1"/>
</dbReference>
<evidence type="ECO:0000313" key="1">
    <source>
        <dbReference type="EMBL" id="AFT98221.1"/>
    </source>
</evidence>
<dbReference type="RefSeq" id="WP_014981086.1">
    <property type="nucleotide sequence ID" value="NC_018681.1"/>
</dbReference>
<dbReference type="AlphaFoldDB" id="K0EL86"/>
<dbReference type="Gene3D" id="1.10.287.1060">
    <property type="entry name" value="ESAT-6-like"/>
    <property type="match status" value="1"/>
</dbReference>
<dbReference type="HOGENOM" id="CLU_151185_4_0_11"/>
<name>K0EL86_NOCB7</name>
<sequence length="95" mass="10382">MRHSVDLTLLDSVIARIKGFEGFFDEQIKAFDAAVTKMHGVWEGDAAIAQQDSHRRLMAAAKDIHDGVGDMRRAAVAAHANYSAAVQANVDMWQG</sequence>
<dbReference type="EMBL" id="CP003876">
    <property type="protein sequence ID" value="AFT98221.1"/>
    <property type="molecule type" value="Genomic_DNA"/>
</dbReference>
<accession>K0EL86</accession>
<dbReference type="Pfam" id="PF06013">
    <property type="entry name" value="WXG100"/>
    <property type="match status" value="1"/>
</dbReference>
<dbReference type="STRING" id="1133849.O3I_001295"/>
<gene>
    <name evidence="1" type="ORF">O3I_001295</name>
</gene>
<evidence type="ECO:0000313" key="2">
    <source>
        <dbReference type="Proteomes" id="UP000006304"/>
    </source>
</evidence>
<dbReference type="eggNOG" id="COG4842">
    <property type="taxonomic scope" value="Bacteria"/>
</dbReference>
<protein>
    <recommendedName>
        <fullName evidence="3">ESAT-6-like protein</fullName>
    </recommendedName>
</protein>
<organism evidence="1 2">
    <name type="scientific">Nocardia brasiliensis (strain ATCC 700358 / HUJEG-1)</name>
    <dbReference type="NCBI Taxonomy" id="1133849"/>
    <lineage>
        <taxon>Bacteria</taxon>
        <taxon>Bacillati</taxon>
        <taxon>Actinomycetota</taxon>
        <taxon>Actinomycetes</taxon>
        <taxon>Mycobacteriales</taxon>
        <taxon>Nocardiaceae</taxon>
        <taxon>Nocardia</taxon>
    </lineage>
</organism>
<evidence type="ECO:0008006" key="3">
    <source>
        <dbReference type="Google" id="ProtNLM"/>
    </source>
</evidence>